<keyword evidence="1 5" id="KW-0805">Transcription regulation</keyword>
<evidence type="ECO:0000259" key="7">
    <source>
        <dbReference type="PROSITE" id="PS00716"/>
    </source>
</evidence>
<dbReference type="InterPro" id="IPR014284">
    <property type="entry name" value="RNA_pol_sigma-70_dom"/>
</dbReference>
<dbReference type="PROSITE" id="PS00716">
    <property type="entry name" value="SIGMA70_2"/>
    <property type="match status" value="1"/>
</dbReference>
<dbReference type="PRINTS" id="PR00046">
    <property type="entry name" value="SIGMA70FCT"/>
</dbReference>
<dbReference type="RefSeq" id="WP_132241689.1">
    <property type="nucleotide sequence ID" value="NZ_SLWV01000001.1"/>
</dbReference>
<dbReference type="InterPro" id="IPR007630">
    <property type="entry name" value="RNA_pol_sigma70_r4"/>
</dbReference>
<dbReference type="InterPro" id="IPR007627">
    <property type="entry name" value="RNA_pol_sigma70_r2"/>
</dbReference>
<dbReference type="GO" id="GO:0006352">
    <property type="term" value="P:DNA-templated transcription initiation"/>
    <property type="evidence" value="ECO:0007669"/>
    <property type="project" value="InterPro"/>
</dbReference>
<dbReference type="GO" id="GO:0003899">
    <property type="term" value="F:DNA-directed RNA polymerase activity"/>
    <property type="evidence" value="ECO:0007669"/>
    <property type="project" value="InterPro"/>
</dbReference>
<name>A0A4V6NPI4_9FIRM</name>
<dbReference type="OrthoDB" id="9799825at2"/>
<accession>A0A4V6NPI4</accession>
<organism evidence="8 9">
    <name type="scientific">Marinisporobacter balticus</name>
    <dbReference type="NCBI Taxonomy" id="2018667"/>
    <lineage>
        <taxon>Bacteria</taxon>
        <taxon>Bacillati</taxon>
        <taxon>Bacillota</taxon>
        <taxon>Clostridia</taxon>
        <taxon>Peptostreptococcales</taxon>
        <taxon>Thermotaleaceae</taxon>
        <taxon>Marinisporobacter</taxon>
    </lineage>
</organism>
<dbReference type="Gene3D" id="1.10.1740.10">
    <property type="match status" value="1"/>
</dbReference>
<evidence type="ECO:0000256" key="3">
    <source>
        <dbReference type="ARBA" id="ARBA00023125"/>
    </source>
</evidence>
<comment type="caution">
    <text evidence="8">The sequence shown here is derived from an EMBL/GenBank/DDBJ whole genome shotgun (WGS) entry which is preliminary data.</text>
</comment>
<evidence type="ECO:0000256" key="2">
    <source>
        <dbReference type="ARBA" id="ARBA00023082"/>
    </source>
</evidence>
<protein>
    <recommendedName>
        <fullName evidence="5">RNA polymerase sigma factor</fullName>
    </recommendedName>
</protein>
<evidence type="ECO:0000313" key="9">
    <source>
        <dbReference type="Proteomes" id="UP000294919"/>
    </source>
</evidence>
<evidence type="ECO:0000313" key="8">
    <source>
        <dbReference type="EMBL" id="TCO79920.1"/>
    </source>
</evidence>
<keyword evidence="2 5" id="KW-0731">Sigma factor</keyword>
<evidence type="ECO:0000256" key="1">
    <source>
        <dbReference type="ARBA" id="ARBA00023015"/>
    </source>
</evidence>
<gene>
    <name evidence="8" type="ORF">EV214_101154</name>
</gene>
<dbReference type="Pfam" id="PF04539">
    <property type="entry name" value="Sigma70_r3"/>
    <property type="match status" value="1"/>
</dbReference>
<keyword evidence="3 5" id="KW-0238">DNA-binding</keyword>
<dbReference type="InterPro" id="IPR013324">
    <property type="entry name" value="RNA_pol_sigma_r3/r4-like"/>
</dbReference>
<dbReference type="PANTHER" id="PTHR30385">
    <property type="entry name" value="SIGMA FACTOR F FLAGELLAR"/>
    <property type="match status" value="1"/>
</dbReference>
<dbReference type="Proteomes" id="UP000294919">
    <property type="component" value="Unassembled WGS sequence"/>
</dbReference>
<dbReference type="GO" id="GO:0003677">
    <property type="term" value="F:DNA binding"/>
    <property type="evidence" value="ECO:0007669"/>
    <property type="project" value="UniProtKB-KW"/>
</dbReference>
<dbReference type="Pfam" id="PF04542">
    <property type="entry name" value="Sigma70_r2"/>
    <property type="match status" value="1"/>
</dbReference>
<dbReference type="InterPro" id="IPR013325">
    <property type="entry name" value="RNA_pol_sigma_r2"/>
</dbReference>
<reference evidence="8 9" key="1">
    <citation type="submission" date="2019-03" db="EMBL/GenBank/DDBJ databases">
        <title>Genomic Encyclopedia of Type Strains, Phase IV (KMG-IV): sequencing the most valuable type-strain genomes for metagenomic binning, comparative biology and taxonomic classification.</title>
        <authorList>
            <person name="Goeker M."/>
        </authorList>
    </citation>
    <scope>NUCLEOTIDE SEQUENCE [LARGE SCALE GENOMIC DNA]</scope>
    <source>
        <strain evidence="8 9">DSM 102940</strain>
    </source>
</reference>
<dbReference type="InterPro" id="IPR012845">
    <property type="entry name" value="RNA_pol_sigma_FliA_WhiG"/>
</dbReference>
<evidence type="ECO:0000256" key="5">
    <source>
        <dbReference type="RuleBase" id="RU362124"/>
    </source>
</evidence>
<dbReference type="NCBIfam" id="TIGR02479">
    <property type="entry name" value="FliA_WhiG"/>
    <property type="match status" value="1"/>
</dbReference>
<dbReference type="PROSITE" id="PS00715">
    <property type="entry name" value="SIGMA70_1"/>
    <property type="match status" value="1"/>
</dbReference>
<dbReference type="Pfam" id="PF04545">
    <property type="entry name" value="Sigma70_r4"/>
    <property type="match status" value="1"/>
</dbReference>
<dbReference type="Gene3D" id="1.20.140.160">
    <property type="match status" value="1"/>
</dbReference>
<dbReference type="CDD" id="cd06171">
    <property type="entry name" value="Sigma70_r4"/>
    <property type="match status" value="1"/>
</dbReference>
<dbReference type="EMBL" id="SLWV01000001">
    <property type="protein sequence ID" value="TCO79920.1"/>
    <property type="molecule type" value="Genomic_DNA"/>
</dbReference>
<keyword evidence="9" id="KW-1185">Reference proteome</keyword>
<feature type="domain" description="RNA polymerase sigma-70" evidence="6">
    <location>
        <begin position="49"/>
        <end position="62"/>
    </location>
</feature>
<dbReference type="AlphaFoldDB" id="A0A4V6NPI4"/>
<dbReference type="GO" id="GO:0016987">
    <property type="term" value="F:sigma factor activity"/>
    <property type="evidence" value="ECO:0007669"/>
    <property type="project" value="UniProtKB-KW"/>
</dbReference>
<dbReference type="InterPro" id="IPR000943">
    <property type="entry name" value="RNA_pol_sigma70"/>
</dbReference>
<comment type="similarity">
    <text evidence="5">Belongs to the sigma-70 factor family.</text>
</comment>
<keyword evidence="4 5" id="KW-0804">Transcription</keyword>
<dbReference type="InterPro" id="IPR007624">
    <property type="entry name" value="RNA_pol_sigma70_r3"/>
</dbReference>
<comment type="function">
    <text evidence="5">Sigma factors are initiation factors that promote the attachment of RNA polymerase to specific initiation sites and are then released.</text>
</comment>
<proteinExistence type="inferred from homology"/>
<dbReference type="SUPFAM" id="SSF88659">
    <property type="entry name" value="Sigma3 and sigma4 domains of RNA polymerase sigma factors"/>
    <property type="match status" value="2"/>
</dbReference>
<sequence>MVDRNLWEKYIKTHDKKIKDQLIVEYMDLVKIIAGRLYANYGNHTEFEDLVSYGIFGLLDAIDKFDPSKNVKFETYAYIRIRGAIIDQLRVLDWIPRSVRQKYKRIEEAYKSIENKLGRSASDKEISLELNISLNELNAMLAEIHSFSIISLEEKISNNTNFTIIDENVDSEPQQHFEREATKKILLDSLNDLQEREKRIIQLYYYSELTYKEISAILGVSESRISQLHTKAIIKLRSKIGKVL</sequence>
<feature type="domain" description="RNA polymerase sigma-70" evidence="7">
    <location>
        <begin position="210"/>
        <end position="236"/>
    </location>
</feature>
<dbReference type="PANTHER" id="PTHR30385:SF7">
    <property type="entry name" value="RNA POLYMERASE SIGMA FACTOR FLIA"/>
    <property type="match status" value="1"/>
</dbReference>
<evidence type="ECO:0000259" key="6">
    <source>
        <dbReference type="PROSITE" id="PS00715"/>
    </source>
</evidence>
<dbReference type="SUPFAM" id="SSF88946">
    <property type="entry name" value="Sigma2 domain of RNA polymerase sigma factors"/>
    <property type="match status" value="1"/>
</dbReference>
<dbReference type="NCBIfam" id="NF005413">
    <property type="entry name" value="PRK06986.1"/>
    <property type="match status" value="1"/>
</dbReference>
<evidence type="ECO:0000256" key="4">
    <source>
        <dbReference type="ARBA" id="ARBA00023163"/>
    </source>
</evidence>
<dbReference type="PIRSF" id="PIRSF000770">
    <property type="entry name" value="RNA_pol_sigma-SigE/K"/>
    <property type="match status" value="1"/>
</dbReference>
<dbReference type="NCBIfam" id="TIGR02937">
    <property type="entry name" value="sigma70-ECF"/>
    <property type="match status" value="1"/>
</dbReference>